<comment type="subcellular location">
    <subcellularLocation>
        <location evidence="1">Cell membrane</location>
        <topology evidence="1">Multi-pass membrane protein</topology>
    </subcellularLocation>
</comment>
<evidence type="ECO:0000256" key="5">
    <source>
        <dbReference type="ARBA" id="ARBA00022989"/>
    </source>
</evidence>
<feature type="transmembrane region" description="Helical" evidence="7">
    <location>
        <begin position="164"/>
        <end position="184"/>
    </location>
</feature>
<sequence>MLRKNRSFAKMFAAYGLSAFGDYFDFMAVMILLGFIWKADAMTIALLPLCFAVPGIAFSQLAGILTDRWNKRNLMIATDLLRSGLTVLLIFAPNAGVLLGLIAIRSTARVFHFPAQQSMTRAVVAPDQLLQATSLNGAVFQLSKILGPLLGASAASAFSPSVSMAVNAVCYVVSAFLLLLVPAVDGRVPAAASATGKKGSLRGEWRDGWRLLWHSRILRISLLFSLIGLAGIQMIDAQFSVLFREIAPEQPDLMGWLVTAIGAGGLASVTWLRRYQELTAYGRLLGGGVALIGLMFAAAGAFRQDSPLWLMLLVFFIGGIGTGFTSSGMNYILQKETPPDAVGRVSGIFDSLNSVIFVIAPLSGGALIGLMGASRTFLLVGLAVGVIGVAGFVLRRQMWGKSNKDTLKPEISSNA</sequence>
<dbReference type="SUPFAM" id="SSF103473">
    <property type="entry name" value="MFS general substrate transporter"/>
    <property type="match status" value="1"/>
</dbReference>
<keyword evidence="2" id="KW-0813">Transport</keyword>
<feature type="transmembrane region" description="Helical" evidence="7">
    <location>
        <begin position="85"/>
        <end position="104"/>
    </location>
</feature>
<gene>
    <name evidence="8" type="ORF">PghCCS26_49730</name>
</gene>
<feature type="transmembrane region" description="Helical" evidence="7">
    <location>
        <begin position="43"/>
        <end position="65"/>
    </location>
</feature>
<keyword evidence="6 7" id="KW-0472">Membrane</keyword>
<dbReference type="InterPro" id="IPR036259">
    <property type="entry name" value="MFS_trans_sf"/>
</dbReference>
<dbReference type="Proteomes" id="UP001285921">
    <property type="component" value="Unassembled WGS sequence"/>
</dbReference>
<feature type="transmembrane region" description="Helical" evidence="7">
    <location>
        <begin position="284"/>
        <end position="302"/>
    </location>
</feature>
<feature type="transmembrane region" description="Helical" evidence="7">
    <location>
        <begin position="12"/>
        <end position="37"/>
    </location>
</feature>
<feature type="transmembrane region" description="Helical" evidence="7">
    <location>
        <begin position="308"/>
        <end position="333"/>
    </location>
</feature>
<evidence type="ECO:0000256" key="1">
    <source>
        <dbReference type="ARBA" id="ARBA00004651"/>
    </source>
</evidence>
<dbReference type="RefSeq" id="WP_317981698.1">
    <property type="nucleotide sequence ID" value="NZ_BTCL01000023.1"/>
</dbReference>
<dbReference type="PRINTS" id="PR01988">
    <property type="entry name" value="EXPORTERBACE"/>
</dbReference>
<name>A0ABQ6NTF3_9BACL</name>
<evidence type="ECO:0000256" key="2">
    <source>
        <dbReference type="ARBA" id="ARBA00022448"/>
    </source>
</evidence>
<dbReference type="InterPro" id="IPR011701">
    <property type="entry name" value="MFS"/>
</dbReference>
<feature type="transmembrane region" description="Helical" evidence="7">
    <location>
        <begin position="253"/>
        <end position="272"/>
    </location>
</feature>
<protein>
    <submittedName>
        <fullName evidence="8">MFS transporter</fullName>
    </submittedName>
</protein>
<feature type="transmembrane region" description="Helical" evidence="7">
    <location>
        <begin position="377"/>
        <end position="394"/>
    </location>
</feature>
<dbReference type="Gene3D" id="1.20.1250.20">
    <property type="entry name" value="MFS general substrate transporter like domains"/>
    <property type="match status" value="1"/>
</dbReference>
<dbReference type="Pfam" id="PF07690">
    <property type="entry name" value="MFS_1"/>
    <property type="match status" value="1"/>
</dbReference>
<keyword evidence="5 7" id="KW-1133">Transmembrane helix</keyword>
<organism evidence="8 9">
    <name type="scientific">Paenibacillus glycanilyticus</name>
    <dbReference type="NCBI Taxonomy" id="126569"/>
    <lineage>
        <taxon>Bacteria</taxon>
        <taxon>Bacillati</taxon>
        <taxon>Bacillota</taxon>
        <taxon>Bacilli</taxon>
        <taxon>Bacillales</taxon>
        <taxon>Paenibacillaceae</taxon>
        <taxon>Paenibacillus</taxon>
    </lineage>
</organism>
<comment type="caution">
    <text evidence="8">The sequence shown here is derived from an EMBL/GenBank/DDBJ whole genome shotgun (WGS) entry which is preliminary data.</text>
</comment>
<proteinExistence type="predicted"/>
<keyword evidence="4 7" id="KW-0812">Transmembrane</keyword>
<dbReference type="PANTHER" id="PTHR43266">
    <property type="entry name" value="MACROLIDE-EFFLUX PROTEIN"/>
    <property type="match status" value="1"/>
</dbReference>
<dbReference type="InterPro" id="IPR022324">
    <property type="entry name" value="Bacilysin_exporter_BacE_put"/>
</dbReference>
<dbReference type="EMBL" id="BTCL01000023">
    <property type="protein sequence ID" value="GMK47843.1"/>
    <property type="molecule type" value="Genomic_DNA"/>
</dbReference>
<accession>A0ABQ6NTF3</accession>
<keyword evidence="3" id="KW-1003">Cell membrane</keyword>
<evidence type="ECO:0000313" key="9">
    <source>
        <dbReference type="Proteomes" id="UP001285921"/>
    </source>
</evidence>
<evidence type="ECO:0000256" key="3">
    <source>
        <dbReference type="ARBA" id="ARBA00022475"/>
    </source>
</evidence>
<keyword evidence="9" id="KW-1185">Reference proteome</keyword>
<dbReference type="PANTHER" id="PTHR43266:SF2">
    <property type="entry name" value="MAJOR FACILITATOR SUPERFAMILY (MFS) PROFILE DOMAIN-CONTAINING PROTEIN"/>
    <property type="match status" value="1"/>
</dbReference>
<evidence type="ECO:0000256" key="4">
    <source>
        <dbReference type="ARBA" id="ARBA00022692"/>
    </source>
</evidence>
<reference evidence="8 9" key="1">
    <citation type="submission" date="2023-05" db="EMBL/GenBank/DDBJ databases">
        <title>Draft genome of Paenibacillus sp. CCS26.</title>
        <authorList>
            <person name="Akita H."/>
            <person name="Shinto Y."/>
            <person name="Kimura Z."/>
        </authorList>
    </citation>
    <scope>NUCLEOTIDE SEQUENCE [LARGE SCALE GENOMIC DNA]</scope>
    <source>
        <strain evidence="8 9">CCS26</strain>
    </source>
</reference>
<feature type="transmembrane region" description="Helical" evidence="7">
    <location>
        <begin position="220"/>
        <end position="241"/>
    </location>
</feature>
<evidence type="ECO:0000256" key="6">
    <source>
        <dbReference type="ARBA" id="ARBA00023136"/>
    </source>
</evidence>
<dbReference type="CDD" id="cd06173">
    <property type="entry name" value="MFS_MefA_like"/>
    <property type="match status" value="1"/>
</dbReference>
<evidence type="ECO:0000256" key="7">
    <source>
        <dbReference type="SAM" id="Phobius"/>
    </source>
</evidence>
<evidence type="ECO:0000313" key="8">
    <source>
        <dbReference type="EMBL" id="GMK47843.1"/>
    </source>
</evidence>
<feature type="transmembrane region" description="Helical" evidence="7">
    <location>
        <begin position="354"/>
        <end position="371"/>
    </location>
</feature>